<proteinExistence type="predicted"/>
<accession>F8L816</accession>
<dbReference type="AlphaFoldDB" id="F8L816"/>
<dbReference type="KEGG" id="sng:SNE_A10410"/>
<reference evidence="2 3" key="2">
    <citation type="journal article" date="2011" name="Mol. Biol. Evol.">
        <title>Unity in variety--the pan-genome of the Chlamydiae.</title>
        <authorList>
            <person name="Collingro A."/>
            <person name="Tischler P."/>
            <person name="Weinmaier T."/>
            <person name="Penz T."/>
            <person name="Heinz E."/>
            <person name="Brunham R.C."/>
            <person name="Read T.D."/>
            <person name="Bavoil P.M."/>
            <person name="Sachse K."/>
            <person name="Kahane S."/>
            <person name="Friedman M.G."/>
            <person name="Rattei T."/>
            <person name="Myers G.S."/>
            <person name="Horn M."/>
        </authorList>
    </citation>
    <scope>NUCLEOTIDE SEQUENCE [LARGE SCALE GENOMIC DNA]</scope>
    <source>
        <strain evidence="3">ATCC VR-1471 / Z</strain>
    </source>
</reference>
<dbReference type="Proteomes" id="UP000000496">
    <property type="component" value="Chromosome gsn.131"/>
</dbReference>
<organism evidence="2 3">
    <name type="scientific">Simkania negevensis (strain ATCC VR-1471 / DSM 27360 / Z)</name>
    <dbReference type="NCBI Taxonomy" id="331113"/>
    <lineage>
        <taxon>Bacteria</taxon>
        <taxon>Pseudomonadati</taxon>
        <taxon>Chlamydiota</taxon>
        <taxon>Chlamydiia</taxon>
        <taxon>Parachlamydiales</taxon>
        <taxon>Simkaniaceae</taxon>
        <taxon>Simkania</taxon>
    </lineage>
</organism>
<dbReference type="HOGENOM" id="CLU_3424952_0_0_0"/>
<protein>
    <submittedName>
        <fullName evidence="2">Uncharacterized protein</fullName>
    </submittedName>
</protein>
<dbReference type="EMBL" id="FR872582">
    <property type="protein sequence ID" value="CCB88918.1"/>
    <property type="molecule type" value="Genomic_DNA"/>
</dbReference>
<reference key="1">
    <citation type="journal article" date="2011" name="Mol. Biol. Evol.">
        <title>Unity in variety -- the pan-genome of the Chlamydiae.</title>
        <authorList>
            <person name="Collingro A."/>
            <person name="Tischler P."/>
            <person name="Weinmaier T."/>
            <person name="Penz T."/>
            <person name="Heinz E."/>
            <person name="Brunham R.C."/>
            <person name="Read T.D."/>
            <person name="Bavoil P.M."/>
            <person name="Sachse K."/>
            <person name="Kahane S."/>
            <person name="Friedman M.G."/>
            <person name="Rattei T."/>
            <person name="Myers G.S.A."/>
            <person name="Horn M."/>
        </authorList>
    </citation>
    <scope>NUCLEOTIDE SEQUENCE</scope>
    <source>
        <strain>Z</strain>
    </source>
</reference>
<evidence type="ECO:0000256" key="1">
    <source>
        <dbReference type="SAM" id="MobiDB-lite"/>
    </source>
</evidence>
<feature type="compositionally biased region" description="Basic and acidic residues" evidence="1">
    <location>
        <begin position="1"/>
        <end position="10"/>
    </location>
</feature>
<sequence>MLNQKKRSEYFIRSLKKQKEEN</sequence>
<evidence type="ECO:0000313" key="3">
    <source>
        <dbReference type="Proteomes" id="UP000000496"/>
    </source>
</evidence>
<feature type="region of interest" description="Disordered" evidence="1">
    <location>
        <begin position="1"/>
        <end position="22"/>
    </location>
</feature>
<gene>
    <name evidence="2" type="ordered locus">SNE_A10410</name>
</gene>
<name>F8L816_SIMNZ</name>
<keyword evidence="3" id="KW-1185">Reference proteome</keyword>
<evidence type="ECO:0000313" key="2">
    <source>
        <dbReference type="EMBL" id="CCB88918.1"/>
    </source>
</evidence>